<keyword evidence="2" id="KW-0503">Monooxygenase</keyword>
<evidence type="ECO:0000313" key="2">
    <source>
        <dbReference type="EMBL" id="HCO23339.1"/>
    </source>
</evidence>
<evidence type="ECO:0000313" key="3">
    <source>
        <dbReference type="Proteomes" id="UP000263642"/>
    </source>
</evidence>
<dbReference type="PANTHER" id="PTHR46865">
    <property type="entry name" value="OXIDOREDUCTASE-RELATED"/>
    <property type="match status" value="1"/>
</dbReference>
<dbReference type="Gene3D" id="3.50.50.60">
    <property type="entry name" value="FAD/NAD(P)-binding domain"/>
    <property type="match status" value="1"/>
</dbReference>
<gene>
    <name evidence="2" type="ORF">DIT97_09890</name>
</gene>
<dbReference type="PRINTS" id="PR00420">
    <property type="entry name" value="RNGMNOXGNASE"/>
</dbReference>
<dbReference type="GO" id="GO:0071949">
    <property type="term" value="F:FAD binding"/>
    <property type="evidence" value="ECO:0007669"/>
    <property type="project" value="InterPro"/>
</dbReference>
<dbReference type="InterPro" id="IPR051704">
    <property type="entry name" value="FAD_aromatic-hydroxylase"/>
</dbReference>
<accession>A0A3D3R3K6</accession>
<organism evidence="2 3">
    <name type="scientific">Gimesia maris</name>
    <dbReference type="NCBI Taxonomy" id="122"/>
    <lineage>
        <taxon>Bacteria</taxon>
        <taxon>Pseudomonadati</taxon>
        <taxon>Planctomycetota</taxon>
        <taxon>Planctomycetia</taxon>
        <taxon>Planctomycetales</taxon>
        <taxon>Planctomycetaceae</taxon>
        <taxon>Gimesia</taxon>
    </lineage>
</organism>
<dbReference type="EMBL" id="DQAY01000056">
    <property type="protein sequence ID" value="HCO23339.1"/>
    <property type="molecule type" value="Genomic_DNA"/>
</dbReference>
<dbReference type="GO" id="GO:0004497">
    <property type="term" value="F:monooxygenase activity"/>
    <property type="evidence" value="ECO:0007669"/>
    <property type="project" value="UniProtKB-KW"/>
</dbReference>
<proteinExistence type="predicted"/>
<dbReference type="SUPFAM" id="SSF51905">
    <property type="entry name" value="FAD/NAD(P)-binding domain"/>
    <property type="match status" value="1"/>
</dbReference>
<evidence type="ECO:0000259" key="1">
    <source>
        <dbReference type="Pfam" id="PF01494"/>
    </source>
</evidence>
<dbReference type="InterPro" id="IPR002938">
    <property type="entry name" value="FAD-bd"/>
</dbReference>
<protein>
    <submittedName>
        <fullName evidence="2">Monooxygenase</fullName>
    </submittedName>
</protein>
<sequence length="379" mass="41881">MRILIIGAGIGGMTLAALLKQRGLQPTLIERAANFDHAGYMLGLWPLGYRVLHGLGLYEKFAADCVECKDYEVRDNHGELVKHWSMAPIADRFGPNLSCTRPQLVKLLHSALDGVDLRFNTTFQSLSQTGDEVAVQFSDGKIETFDLVVGADGLHSKVRQQVFGEQPYYHTHWGGWVWWVDPAKLPQETFIEHWGAGRFFGIYPTRDGAGVYAGAPVAGEFGEQGAGRGDRIRTQFAGMGELVDVCLAALPDDSEDLFFWKLSDVRSREWARGRVVLLGDAAAGFLPTAGIGASMAMESAAVLADELSRTNNEFVEHALSLYVKRRKQRVESTQNDSRHLAKMMFIKSATVAHIRDVATKFYSLEQLASSIAKAFDEPI</sequence>
<comment type="caution">
    <text evidence="2">The sequence shown here is derived from an EMBL/GenBank/DDBJ whole genome shotgun (WGS) entry which is preliminary data.</text>
</comment>
<dbReference type="PANTHER" id="PTHR46865:SF8">
    <property type="entry name" value="POSSIBLE OXIDOREDUCTASE"/>
    <property type="match status" value="1"/>
</dbReference>
<dbReference type="Proteomes" id="UP000263642">
    <property type="component" value="Unassembled WGS sequence"/>
</dbReference>
<name>A0A3D3R3K6_9PLAN</name>
<dbReference type="InterPro" id="IPR036188">
    <property type="entry name" value="FAD/NAD-bd_sf"/>
</dbReference>
<dbReference type="Pfam" id="PF01494">
    <property type="entry name" value="FAD_binding_3"/>
    <property type="match status" value="1"/>
</dbReference>
<keyword evidence="2" id="KW-0560">Oxidoreductase</keyword>
<reference evidence="2 3" key="1">
    <citation type="journal article" date="2018" name="Nat. Biotechnol.">
        <title>A standardized bacterial taxonomy based on genome phylogeny substantially revises the tree of life.</title>
        <authorList>
            <person name="Parks D.H."/>
            <person name="Chuvochina M."/>
            <person name="Waite D.W."/>
            <person name="Rinke C."/>
            <person name="Skarshewski A."/>
            <person name="Chaumeil P.A."/>
            <person name="Hugenholtz P."/>
        </authorList>
    </citation>
    <scope>NUCLEOTIDE SEQUENCE [LARGE SCALE GENOMIC DNA]</scope>
    <source>
        <strain evidence="2">UBA9375</strain>
    </source>
</reference>
<feature type="domain" description="FAD-binding" evidence="1">
    <location>
        <begin position="3"/>
        <end position="333"/>
    </location>
</feature>
<dbReference type="AlphaFoldDB" id="A0A3D3R3K6"/>